<dbReference type="InterPro" id="IPR011343">
    <property type="entry name" value="DeoC"/>
</dbReference>
<dbReference type="KEGG" id="cci:CC1G_04030"/>
<accession>A8N8I3</accession>
<sequence length="251" mass="26714">MGQKDASTWSNETWNSFIKTKIEEIASISLNDDIDSHLAPLSTISNPEDPRFPLTIDHTLLKPESTPEQIDKLCDEAIQFGFKQVAERLKGSSSIACSVIGFPLGAGSALAKAEEARQAIADGAKEIDTVIPLGLLLASPPRYAELYQHLRTIIEACHSVPVKVIIETSLLPTREAKIAASVISAEAGAAFVKTSTGFSGGGATVEDVKLMRLATRHKAGVKIKASGGVRTLEACIAMFKAGAERIGTIQM</sequence>
<dbReference type="GO" id="GO:0004139">
    <property type="term" value="F:deoxyribose-phosphate aldolase activity"/>
    <property type="evidence" value="ECO:0007669"/>
    <property type="project" value="InterPro"/>
</dbReference>
<dbReference type="Pfam" id="PF01791">
    <property type="entry name" value="DeoC"/>
    <property type="match status" value="1"/>
</dbReference>
<dbReference type="VEuPathDB" id="FungiDB:CC1G_04030"/>
<dbReference type="NCBIfam" id="TIGR00126">
    <property type="entry name" value="deoC"/>
    <property type="match status" value="1"/>
</dbReference>
<dbReference type="SUPFAM" id="SSF51569">
    <property type="entry name" value="Aldolase"/>
    <property type="match status" value="1"/>
</dbReference>
<dbReference type="GO" id="GO:0009264">
    <property type="term" value="P:deoxyribonucleotide catabolic process"/>
    <property type="evidence" value="ECO:0007669"/>
    <property type="project" value="InterPro"/>
</dbReference>
<dbReference type="HOGENOM" id="CLU_053595_0_1_1"/>
<dbReference type="InParanoid" id="A8N8I3"/>
<dbReference type="InterPro" id="IPR013785">
    <property type="entry name" value="Aldolase_TIM"/>
</dbReference>
<dbReference type="PANTHER" id="PTHR10889">
    <property type="entry name" value="DEOXYRIBOSE-PHOSPHATE ALDOLASE"/>
    <property type="match status" value="1"/>
</dbReference>
<dbReference type="UniPathway" id="UPA00002">
    <property type="reaction ID" value="UER00468"/>
</dbReference>
<comment type="caution">
    <text evidence="2">The sequence shown here is derived from an EMBL/GenBank/DDBJ whole genome shotgun (WGS) entry which is preliminary data.</text>
</comment>
<protein>
    <submittedName>
        <fullName evidence="2">Deoxyribose-phosphate aldolase</fullName>
    </submittedName>
</protein>
<evidence type="ECO:0000256" key="1">
    <source>
        <dbReference type="ARBA" id="ARBA00022490"/>
    </source>
</evidence>
<dbReference type="EMBL" id="AACS02000007">
    <property type="protein sequence ID" value="EAU90761.2"/>
    <property type="molecule type" value="Genomic_DNA"/>
</dbReference>
<dbReference type="PANTHER" id="PTHR10889:SF1">
    <property type="entry name" value="DEOXYRIBOSE-PHOSPHATE ALDOLASE"/>
    <property type="match status" value="1"/>
</dbReference>
<keyword evidence="3" id="KW-1185">Reference proteome</keyword>
<dbReference type="Gene3D" id="3.20.20.70">
    <property type="entry name" value="Aldolase class I"/>
    <property type="match status" value="1"/>
</dbReference>
<dbReference type="Proteomes" id="UP000001861">
    <property type="component" value="Unassembled WGS sequence"/>
</dbReference>
<dbReference type="CDD" id="cd00959">
    <property type="entry name" value="DeoC"/>
    <property type="match status" value="1"/>
</dbReference>
<reference evidence="2 3" key="1">
    <citation type="journal article" date="2010" name="Proc. Natl. Acad. Sci. U.S.A.">
        <title>Insights into evolution of multicellular fungi from the assembled chromosomes of the mushroom Coprinopsis cinerea (Coprinus cinereus).</title>
        <authorList>
            <person name="Stajich J.E."/>
            <person name="Wilke S.K."/>
            <person name="Ahren D."/>
            <person name="Au C.H."/>
            <person name="Birren B.W."/>
            <person name="Borodovsky M."/>
            <person name="Burns C."/>
            <person name="Canback B."/>
            <person name="Casselton L.A."/>
            <person name="Cheng C.K."/>
            <person name="Deng J."/>
            <person name="Dietrich F.S."/>
            <person name="Fargo D.C."/>
            <person name="Farman M.L."/>
            <person name="Gathman A.C."/>
            <person name="Goldberg J."/>
            <person name="Guigo R."/>
            <person name="Hoegger P.J."/>
            <person name="Hooker J.B."/>
            <person name="Huggins A."/>
            <person name="James T.Y."/>
            <person name="Kamada T."/>
            <person name="Kilaru S."/>
            <person name="Kodira C."/>
            <person name="Kues U."/>
            <person name="Kupfer D."/>
            <person name="Kwan H.S."/>
            <person name="Lomsadze A."/>
            <person name="Li W."/>
            <person name="Lilly W.W."/>
            <person name="Ma L.J."/>
            <person name="Mackey A.J."/>
            <person name="Manning G."/>
            <person name="Martin F."/>
            <person name="Muraguchi H."/>
            <person name="Natvig D.O."/>
            <person name="Palmerini H."/>
            <person name="Ramesh M.A."/>
            <person name="Rehmeyer C.J."/>
            <person name="Roe B.A."/>
            <person name="Shenoy N."/>
            <person name="Stanke M."/>
            <person name="Ter-Hovhannisyan V."/>
            <person name="Tunlid A."/>
            <person name="Velagapudi R."/>
            <person name="Vision T.J."/>
            <person name="Zeng Q."/>
            <person name="Zolan M.E."/>
            <person name="Pukkila P.J."/>
        </authorList>
    </citation>
    <scope>NUCLEOTIDE SEQUENCE [LARGE SCALE GENOMIC DNA]</scope>
    <source>
        <strain evidence="3">Okayama-7 / 130 / ATCC MYA-4618 / FGSC 9003</strain>
    </source>
</reference>
<dbReference type="OrthoDB" id="70823at2759"/>
<dbReference type="STRING" id="240176.A8N8I3"/>
<dbReference type="SMART" id="SM01133">
    <property type="entry name" value="DeoC"/>
    <property type="match status" value="1"/>
</dbReference>
<dbReference type="GeneID" id="6007600"/>
<name>A8N8I3_COPC7</name>
<dbReference type="OMA" id="MNACIPP"/>
<dbReference type="eggNOG" id="KOG3981">
    <property type="taxonomic scope" value="Eukaryota"/>
</dbReference>
<keyword evidence="1" id="KW-0963">Cytoplasm</keyword>
<dbReference type="GO" id="GO:0016052">
    <property type="term" value="P:carbohydrate catabolic process"/>
    <property type="evidence" value="ECO:0007669"/>
    <property type="project" value="TreeGrafter"/>
</dbReference>
<dbReference type="GO" id="GO:0046386">
    <property type="term" value="P:deoxyribose phosphate catabolic process"/>
    <property type="evidence" value="ECO:0007669"/>
    <property type="project" value="UniProtKB-UniPathway"/>
</dbReference>
<dbReference type="InterPro" id="IPR002915">
    <property type="entry name" value="DeoC/FbaB/LacD_aldolase"/>
</dbReference>
<dbReference type="GO" id="GO:0005737">
    <property type="term" value="C:cytoplasm"/>
    <property type="evidence" value="ECO:0007669"/>
    <property type="project" value="InterPro"/>
</dbReference>
<proteinExistence type="predicted"/>
<dbReference type="RefSeq" id="XP_001831139.2">
    <property type="nucleotide sequence ID" value="XM_001831087.2"/>
</dbReference>
<organism evidence="2 3">
    <name type="scientific">Coprinopsis cinerea (strain Okayama-7 / 130 / ATCC MYA-4618 / FGSC 9003)</name>
    <name type="common">Inky cap fungus</name>
    <name type="synonym">Hormographiella aspergillata</name>
    <dbReference type="NCBI Taxonomy" id="240176"/>
    <lineage>
        <taxon>Eukaryota</taxon>
        <taxon>Fungi</taxon>
        <taxon>Dikarya</taxon>
        <taxon>Basidiomycota</taxon>
        <taxon>Agaricomycotina</taxon>
        <taxon>Agaricomycetes</taxon>
        <taxon>Agaricomycetidae</taxon>
        <taxon>Agaricales</taxon>
        <taxon>Agaricineae</taxon>
        <taxon>Psathyrellaceae</taxon>
        <taxon>Coprinopsis</taxon>
    </lineage>
</organism>
<evidence type="ECO:0000313" key="2">
    <source>
        <dbReference type="EMBL" id="EAU90761.2"/>
    </source>
</evidence>
<gene>
    <name evidence="2" type="ORF">CC1G_04030</name>
</gene>
<dbReference type="AlphaFoldDB" id="A8N8I3"/>
<evidence type="ECO:0000313" key="3">
    <source>
        <dbReference type="Proteomes" id="UP000001861"/>
    </source>
</evidence>